<evidence type="ECO:0000256" key="1">
    <source>
        <dbReference type="ARBA" id="ARBA00005234"/>
    </source>
</evidence>
<dbReference type="AlphaFoldDB" id="A0A8W8NG91"/>
<evidence type="ECO:0000256" key="3">
    <source>
        <dbReference type="ARBA" id="ARBA00022801"/>
    </source>
</evidence>
<evidence type="ECO:0000259" key="6">
    <source>
        <dbReference type="PROSITE" id="PS50966"/>
    </source>
</evidence>
<dbReference type="GO" id="GO:0008234">
    <property type="term" value="F:cysteine-type peptidase activity"/>
    <property type="evidence" value="ECO:0007669"/>
    <property type="project" value="InterPro"/>
</dbReference>
<name>A0A8W8NG91_MAGGI</name>
<feature type="domain" description="Ubiquitin-like protease family profile" evidence="5">
    <location>
        <begin position="562"/>
        <end position="722"/>
    </location>
</feature>
<organism evidence="7 8">
    <name type="scientific">Magallana gigas</name>
    <name type="common">Pacific oyster</name>
    <name type="synonym">Crassostrea gigas</name>
    <dbReference type="NCBI Taxonomy" id="29159"/>
    <lineage>
        <taxon>Eukaryota</taxon>
        <taxon>Metazoa</taxon>
        <taxon>Spiralia</taxon>
        <taxon>Lophotrochozoa</taxon>
        <taxon>Mollusca</taxon>
        <taxon>Bivalvia</taxon>
        <taxon>Autobranchia</taxon>
        <taxon>Pteriomorphia</taxon>
        <taxon>Ostreida</taxon>
        <taxon>Ostreoidea</taxon>
        <taxon>Ostreidae</taxon>
        <taxon>Magallana</taxon>
    </lineage>
</organism>
<dbReference type="Pfam" id="PF04434">
    <property type="entry name" value="SWIM"/>
    <property type="match status" value="1"/>
</dbReference>
<dbReference type="InterPro" id="IPR003653">
    <property type="entry name" value="Peptidase_C48_C"/>
</dbReference>
<evidence type="ECO:0000259" key="5">
    <source>
        <dbReference type="PROSITE" id="PS50600"/>
    </source>
</evidence>
<reference evidence="7" key="1">
    <citation type="submission" date="2022-08" db="UniProtKB">
        <authorList>
            <consortium name="EnsemblMetazoa"/>
        </authorList>
    </citation>
    <scope>IDENTIFICATION</scope>
    <source>
        <strain evidence="7">05x7-T-G4-1.051#20</strain>
    </source>
</reference>
<evidence type="ECO:0000256" key="4">
    <source>
        <dbReference type="PROSITE-ProRule" id="PRU00325"/>
    </source>
</evidence>
<keyword evidence="4" id="KW-0862">Zinc</keyword>
<accession>A0A8W8NG91</accession>
<keyword evidence="4" id="KW-0863">Zinc-finger</keyword>
<dbReference type="PROSITE" id="PS50600">
    <property type="entry name" value="ULP_PROTEASE"/>
    <property type="match status" value="1"/>
</dbReference>
<dbReference type="EnsemblMetazoa" id="G5146.1">
    <property type="protein sequence ID" value="G5146.1:cds"/>
    <property type="gene ID" value="G5146"/>
</dbReference>
<dbReference type="InterPro" id="IPR038765">
    <property type="entry name" value="Papain-like_cys_pep_sf"/>
</dbReference>
<comment type="similarity">
    <text evidence="1">Belongs to the peptidase C48 family.</text>
</comment>
<dbReference type="SUPFAM" id="SSF54001">
    <property type="entry name" value="Cysteine proteinases"/>
    <property type="match status" value="1"/>
</dbReference>
<proteinExistence type="inferred from homology"/>
<feature type="domain" description="SWIM-type" evidence="6">
    <location>
        <begin position="97"/>
        <end position="133"/>
    </location>
</feature>
<evidence type="ECO:0008006" key="9">
    <source>
        <dbReference type="Google" id="ProtNLM"/>
    </source>
</evidence>
<dbReference type="GO" id="GO:0006508">
    <property type="term" value="P:proteolysis"/>
    <property type="evidence" value="ECO:0007669"/>
    <property type="project" value="UniProtKB-KW"/>
</dbReference>
<dbReference type="Pfam" id="PF02902">
    <property type="entry name" value="Peptidase_C48"/>
    <property type="match status" value="1"/>
</dbReference>
<dbReference type="Proteomes" id="UP000005408">
    <property type="component" value="Unassembled WGS sequence"/>
</dbReference>
<evidence type="ECO:0000313" key="7">
    <source>
        <dbReference type="EnsemblMetazoa" id="G5146.1:cds"/>
    </source>
</evidence>
<sequence>MISSLVHQYLPAMMLKQLRKKERHKYIRDNATATDTFGRSYVKDVPEFLKNRPPSFIKHCMSKMELADTISANEVLSLGNRTYKVKSQSDPGQRTGYQVTMDNGNGMPSCGCHAWMWTLLPCKHIFAVIQHTEFSWEDLPPEYLSSPYFNIDSHVIGIPVPIPSEALEEEEVENESFDGATHFGDSDGDDASQLIDLPSAKRGPKSLKALAVQCREKLSLLQNATYLCQSEDAFIVLDSNLKEALSAFNSSLYRDSGLCTEAEHIKKKKAVKRPVTQKDVESKKIKMEENMKENMKERKKKSKRGKKRLPLKLQKKEPICSERVIIEGHEAVPNTIQEDIAEMVKKMSQNEVDKLIDNARLSSSISTDKVARTGLALLEQLFPSEDSDNSDYDAIIEAIINDAKKTVSWPGGTAHFSVCITASMDTWDFNTSSLFIYDKDKLFNFMNISFPVKKGKFQLHRNIEKEDEEARNSMAACIEALNSIQSLNPDGKRIIDSQHPRSILKMKDKSTKCIRKKVHFEGEADLNQPLTQMDRNQALDAVKKLWSLRESSNYIIARVSNYNVTDDDFKSLASRNWLTDQVIDAYIAFIVQAEIEKGNHITMYPSQTMTGIMSGTYSVEKCRKKLKVFECEAIVGAVIKHQHWTLVIVEPKKGLIYFYNPLTERRIQIREVQRNWCSYMGARMIAFNEPDTMQWKVETKEHSKQTDSFNCGVYCLLFAERHFNGQSITNITKMDLDNMRIQIATNLMMFEVYLTEHCPTCGFVTRRDVREIHCEKCNREFHKKPHCVGEENMCKDSFICRMCSIKFWGENDRTSSEKISVKKTKDSIREKKSLKRR</sequence>
<dbReference type="PANTHER" id="PTHR47456">
    <property type="entry name" value="PHD-TYPE DOMAIN-CONTAINING PROTEIN"/>
    <property type="match status" value="1"/>
</dbReference>
<keyword evidence="2" id="KW-0645">Protease</keyword>
<evidence type="ECO:0000313" key="8">
    <source>
        <dbReference type="Proteomes" id="UP000005408"/>
    </source>
</evidence>
<keyword evidence="3" id="KW-0378">Hydrolase</keyword>
<keyword evidence="8" id="KW-1185">Reference proteome</keyword>
<dbReference type="GO" id="GO:0008270">
    <property type="term" value="F:zinc ion binding"/>
    <property type="evidence" value="ECO:0007669"/>
    <property type="project" value="UniProtKB-KW"/>
</dbReference>
<dbReference type="PANTHER" id="PTHR47456:SF1">
    <property type="entry name" value="PHD-TYPE DOMAIN-CONTAINING PROTEIN"/>
    <property type="match status" value="1"/>
</dbReference>
<dbReference type="CDD" id="cd15489">
    <property type="entry name" value="PHD_SF"/>
    <property type="match status" value="1"/>
</dbReference>
<keyword evidence="4" id="KW-0479">Metal-binding</keyword>
<dbReference type="InterPro" id="IPR007527">
    <property type="entry name" value="Znf_SWIM"/>
</dbReference>
<dbReference type="Gene3D" id="3.40.395.10">
    <property type="entry name" value="Adenoviral Proteinase, Chain A"/>
    <property type="match status" value="1"/>
</dbReference>
<evidence type="ECO:0000256" key="2">
    <source>
        <dbReference type="ARBA" id="ARBA00022670"/>
    </source>
</evidence>
<protein>
    <recommendedName>
        <fullName evidence="9">Ubiquitin-like protease family profile domain-containing protein</fullName>
    </recommendedName>
</protein>
<dbReference type="PROSITE" id="PS50966">
    <property type="entry name" value="ZF_SWIM"/>
    <property type="match status" value="1"/>
</dbReference>